<accession>A0A2H0VGV2</accession>
<reference evidence="3" key="1">
    <citation type="submission" date="2017-09" db="EMBL/GenBank/DDBJ databases">
        <title>Depth-based differentiation of microbial function through sediment-hosted aquifers and enrichment of novel symbionts in the deep terrestrial subsurface.</title>
        <authorList>
            <person name="Probst A.J."/>
            <person name="Ladd B."/>
            <person name="Jarett J.K."/>
            <person name="Geller-Mcgrath D.E."/>
            <person name="Sieber C.M.K."/>
            <person name="Emerson J.B."/>
            <person name="Anantharaman K."/>
            <person name="Thomas B.C."/>
            <person name="Malmstrom R."/>
            <person name="Stieglmeier M."/>
            <person name="Klingl A."/>
            <person name="Woyke T."/>
            <person name="Ryan C.M."/>
            <person name="Banfield J.F."/>
        </authorList>
    </citation>
    <scope>NUCLEOTIDE SEQUENCE [LARGE SCALE GENOMIC DNA]</scope>
</reference>
<feature type="region of interest" description="Disordered" evidence="1">
    <location>
        <begin position="50"/>
        <end position="70"/>
    </location>
</feature>
<organism evidence="2 3">
    <name type="scientific">Candidatus Colwellbacteria bacterium CG10_big_fil_rev_8_21_14_0_10_42_22</name>
    <dbReference type="NCBI Taxonomy" id="1974540"/>
    <lineage>
        <taxon>Bacteria</taxon>
        <taxon>Candidatus Colwelliibacteriota</taxon>
    </lineage>
</organism>
<evidence type="ECO:0000313" key="2">
    <source>
        <dbReference type="EMBL" id="PIR98301.1"/>
    </source>
</evidence>
<gene>
    <name evidence="2" type="ORF">COT89_00210</name>
</gene>
<sequence>MKLSSAIIIISLVFVGAFFVYSHSPVDQTPETIEEGPSMQANISESVEKELTLPESKEKKPEFSSTSGLEEELKGFVEGFDEINEQLEQYDSTSTKTQEQRF</sequence>
<comment type="caution">
    <text evidence="2">The sequence shown here is derived from an EMBL/GenBank/DDBJ whole genome shotgun (WGS) entry which is preliminary data.</text>
</comment>
<name>A0A2H0VGV2_9BACT</name>
<protein>
    <submittedName>
        <fullName evidence="2">Uncharacterized protein</fullName>
    </submittedName>
</protein>
<dbReference type="AlphaFoldDB" id="A0A2H0VGV2"/>
<evidence type="ECO:0000256" key="1">
    <source>
        <dbReference type="SAM" id="MobiDB-lite"/>
    </source>
</evidence>
<evidence type="ECO:0000313" key="3">
    <source>
        <dbReference type="Proteomes" id="UP000231466"/>
    </source>
</evidence>
<dbReference type="EMBL" id="PFAH01000001">
    <property type="protein sequence ID" value="PIR98301.1"/>
    <property type="molecule type" value="Genomic_DNA"/>
</dbReference>
<dbReference type="Proteomes" id="UP000231466">
    <property type="component" value="Unassembled WGS sequence"/>
</dbReference>
<feature type="compositionally biased region" description="Basic and acidic residues" evidence="1">
    <location>
        <begin position="50"/>
        <end position="62"/>
    </location>
</feature>
<proteinExistence type="predicted"/>